<name>A0A1M7AIZ1_9RHOB</name>
<keyword evidence="3" id="KW-1185">Reference proteome</keyword>
<dbReference type="InterPro" id="IPR009325">
    <property type="entry name" value="DUF983"/>
</dbReference>
<evidence type="ECO:0000313" key="3">
    <source>
        <dbReference type="Proteomes" id="UP000322545"/>
    </source>
</evidence>
<keyword evidence="1" id="KW-0472">Membrane</keyword>
<feature type="transmembrane region" description="Helical" evidence="1">
    <location>
        <begin position="40"/>
        <end position="61"/>
    </location>
</feature>
<accession>A0A1M7AIZ1</accession>
<sequence length="104" mass="11459">MLKCPSCGQGKVLSGYLTVKDQCAHCGQDLSHARTDDGPAYFTLLVVVAIVFPMFGLIYSLFTPRPLWVALFMVVLSTALALVLLPRVKGVFIGFQWAKRLHGF</sequence>
<dbReference type="AlphaFoldDB" id="A0A1M7AIZ1"/>
<keyword evidence="1" id="KW-1133">Transmembrane helix</keyword>
<protein>
    <submittedName>
        <fullName evidence="2">Uncharacterized conserved protein, DUF983 family</fullName>
    </submittedName>
</protein>
<reference evidence="2 3" key="1">
    <citation type="submission" date="2016-11" db="EMBL/GenBank/DDBJ databases">
        <authorList>
            <person name="Varghese N."/>
            <person name="Submissions S."/>
        </authorList>
    </citation>
    <scope>NUCLEOTIDE SEQUENCE [LARGE SCALE GENOMIC DNA]</scope>
    <source>
        <strain evidence="2 3">DSM 28249</strain>
    </source>
</reference>
<dbReference type="Proteomes" id="UP000322545">
    <property type="component" value="Unassembled WGS sequence"/>
</dbReference>
<evidence type="ECO:0000313" key="2">
    <source>
        <dbReference type="EMBL" id="SHL42761.1"/>
    </source>
</evidence>
<organism evidence="2 3">
    <name type="scientific">Roseovarius litoreus</name>
    <dbReference type="NCBI Taxonomy" id="1155722"/>
    <lineage>
        <taxon>Bacteria</taxon>
        <taxon>Pseudomonadati</taxon>
        <taxon>Pseudomonadota</taxon>
        <taxon>Alphaproteobacteria</taxon>
        <taxon>Rhodobacterales</taxon>
        <taxon>Roseobacteraceae</taxon>
        <taxon>Roseovarius</taxon>
    </lineage>
</organism>
<feature type="transmembrane region" description="Helical" evidence="1">
    <location>
        <begin position="67"/>
        <end position="85"/>
    </location>
</feature>
<proteinExistence type="predicted"/>
<evidence type="ECO:0000256" key="1">
    <source>
        <dbReference type="SAM" id="Phobius"/>
    </source>
</evidence>
<dbReference type="EMBL" id="FRCB01000001">
    <property type="protein sequence ID" value="SHL42761.1"/>
    <property type="molecule type" value="Genomic_DNA"/>
</dbReference>
<dbReference type="Pfam" id="PF06170">
    <property type="entry name" value="DUF983"/>
    <property type="match status" value="1"/>
</dbReference>
<keyword evidence="1" id="KW-0812">Transmembrane</keyword>
<gene>
    <name evidence="2" type="ORF">SAMN05443432_101473</name>
</gene>